<name>A0ACC1Y2Y7_MELAZ</name>
<organism evidence="1 2">
    <name type="scientific">Melia azedarach</name>
    <name type="common">Chinaberry tree</name>
    <dbReference type="NCBI Taxonomy" id="155640"/>
    <lineage>
        <taxon>Eukaryota</taxon>
        <taxon>Viridiplantae</taxon>
        <taxon>Streptophyta</taxon>
        <taxon>Embryophyta</taxon>
        <taxon>Tracheophyta</taxon>
        <taxon>Spermatophyta</taxon>
        <taxon>Magnoliopsida</taxon>
        <taxon>eudicotyledons</taxon>
        <taxon>Gunneridae</taxon>
        <taxon>Pentapetalae</taxon>
        <taxon>rosids</taxon>
        <taxon>malvids</taxon>
        <taxon>Sapindales</taxon>
        <taxon>Meliaceae</taxon>
        <taxon>Melia</taxon>
    </lineage>
</organism>
<dbReference type="EMBL" id="CM051398">
    <property type="protein sequence ID" value="KAJ4718076.1"/>
    <property type="molecule type" value="Genomic_DNA"/>
</dbReference>
<keyword evidence="2" id="KW-1185">Reference proteome</keyword>
<accession>A0ACC1Y2Y7</accession>
<sequence>MPYIASNLRLLFSSSSSFSPFKLSLPLLSKPYNPNRPFFRVLSYSKRQRSTTVPQQNHNSVSLHKRNRSTFKKGESMEESDKGSSFGFNKRRAEGKDKDDRGKKNLQLKVRRLNPTNTISYVQILGTGMDTQDTSPSVLLFFDKQRFIFNAGEGLQRFCTEHKIKLSKIDHIFLSRVCSETAGGLPGLLLTLASMGDEGMSVNVWGPSDLKYLVDAMKSFIPHAAMVHTRSFGPAPCSDAAPLPDLAKSADPIVLIDNEVVKISAMLLKPSCSEGSSINPGEMSVIYVCELPELMGKFDPKKAVALGLKPGPKFSELQSGKSVKSDRQDIMVHPSDVMGPSVPGPIVLLVDCPTESHVLQLLSAQSLSSYYADLSDDPPKCAKTVNCIIHLSPASVTGTSNYQKWMKRFGAAQHIMAGHEMKNVEIPILKSSARIAARLNYLCPQLFPAPGFWSLQHLNISVPESSATESPVSSISAENLLKFTLRPHAHLGLDRTNIPSVVTPSEIMDELFSEIPEIADAAQHISQFWHGPRETKEGISPIQDNELMVEEPWLDENRLPSCLDNVRRDDLEIVLLGTGSSQPSKYRNVTSIYVNLFSKGSLLLDCGEGTLGQLKRRYGVEGADSAVRNLRCIWISHIHADHHAGLARILTLRRDLLKGVTHEPLLVVGPAQLKRFLDAYQKLEDLDMQFLNCRYTREASWNDVECNSESNKSPSTPESLSNEGMNNNSTFQSQSNLFAKGNRMQSVWKGTGVPVDNSMAIPLLKSLKKVLNEAGLETLISFPVVHCPQAFGVALKAADRINSAGKVIPGWKIVYSGDTRPCPELIEASRGATILIHEATFEDGMVEEAIAKNHSTTKEAIEVGSSAGAYRILLTHFSQRYPKIPVVDETHMHKTCIAFDLMSINLADLPVLPRVLPYFKLLFKDEMPVDESDDVIDAVSVAL</sequence>
<evidence type="ECO:0000313" key="1">
    <source>
        <dbReference type="EMBL" id="KAJ4718076.1"/>
    </source>
</evidence>
<reference evidence="1 2" key="1">
    <citation type="journal article" date="2023" name="Science">
        <title>Complex scaffold remodeling in plant triterpene biosynthesis.</title>
        <authorList>
            <person name="De La Pena R."/>
            <person name="Hodgson H."/>
            <person name="Liu J.C."/>
            <person name="Stephenson M.J."/>
            <person name="Martin A.C."/>
            <person name="Owen C."/>
            <person name="Harkess A."/>
            <person name="Leebens-Mack J."/>
            <person name="Jimenez L.E."/>
            <person name="Osbourn A."/>
            <person name="Sattely E.S."/>
        </authorList>
    </citation>
    <scope>NUCLEOTIDE SEQUENCE [LARGE SCALE GENOMIC DNA]</scope>
    <source>
        <strain evidence="2">cv. JPN11</strain>
        <tissue evidence="1">Leaf</tissue>
    </source>
</reference>
<comment type="caution">
    <text evidence="1">The sequence shown here is derived from an EMBL/GenBank/DDBJ whole genome shotgun (WGS) entry which is preliminary data.</text>
</comment>
<evidence type="ECO:0000313" key="2">
    <source>
        <dbReference type="Proteomes" id="UP001164539"/>
    </source>
</evidence>
<dbReference type="Proteomes" id="UP001164539">
    <property type="component" value="Chromosome 5"/>
</dbReference>
<protein>
    <submittedName>
        <fullName evidence="1">Zinc phosphodiesterase ELAC protein 2-like</fullName>
    </submittedName>
</protein>
<proteinExistence type="predicted"/>
<gene>
    <name evidence="1" type="ORF">OWV82_009801</name>
</gene>